<dbReference type="CDD" id="cd02248">
    <property type="entry name" value="Peptidase_C1A"/>
    <property type="match status" value="1"/>
</dbReference>
<feature type="domain" description="Peptidase C1A papain C-terminal" evidence="10">
    <location>
        <begin position="127"/>
        <end position="342"/>
    </location>
</feature>
<evidence type="ECO:0000259" key="10">
    <source>
        <dbReference type="SMART" id="SM00645"/>
    </source>
</evidence>
<keyword evidence="2" id="KW-0645">Protease</keyword>
<evidence type="ECO:0000256" key="9">
    <source>
        <dbReference type="SAM" id="SignalP"/>
    </source>
</evidence>
<evidence type="ECO:0000259" key="11">
    <source>
        <dbReference type="SMART" id="SM00848"/>
    </source>
</evidence>
<dbReference type="InterPro" id="IPR000169">
    <property type="entry name" value="Pept_cys_AS"/>
</dbReference>
<dbReference type="InterPro" id="IPR038765">
    <property type="entry name" value="Papain-like_cys_pep_sf"/>
</dbReference>
<dbReference type="PANTHER" id="PTHR12411">
    <property type="entry name" value="CYSTEINE PROTEASE FAMILY C1-RELATED"/>
    <property type="match status" value="1"/>
</dbReference>
<dbReference type="Gene3D" id="3.90.70.10">
    <property type="entry name" value="Cysteine proteinases"/>
    <property type="match status" value="1"/>
</dbReference>
<proteinExistence type="inferred from homology"/>
<evidence type="ECO:0000256" key="4">
    <source>
        <dbReference type="ARBA" id="ARBA00022801"/>
    </source>
</evidence>
<dbReference type="Proteomes" id="UP000796880">
    <property type="component" value="Unassembled WGS sequence"/>
</dbReference>
<accession>A0A8K0HI36</accession>
<gene>
    <name evidence="12" type="ORF">FNV43_RR08179</name>
</gene>
<evidence type="ECO:0000256" key="8">
    <source>
        <dbReference type="ARBA" id="ARBA00069575"/>
    </source>
</evidence>
<comment type="similarity">
    <text evidence="1">Belongs to the peptidase C1 family.</text>
</comment>
<dbReference type="AlphaFoldDB" id="A0A8K0HI36"/>
<evidence type="ECO:0000256" key="2">
    <source>
        <dbReference type="ARBA" id="ARBA00022670"/>
    </source>
</evidence>
<dbReference type="GO" id="GO:0008234">
    <property type="term" value="F:cysteine-type peptidase activity"/>
    <property type="evidence" value="ECO:0007669"/>
    <property type="project" value="UniProtKB-KW"/>
</dbReference>
<dbReference type="PROSITE" id="PS00139">
    <property type="entry name" value="THIOL_PROTEASE_CYS"/>
    <property type="match status" value="1"/>
</dbReference>
<dbReference type="InterPro" id="IPR039417">
    <property type="entry name" value="Peptidase_C1A_papain-like"/>
</dbReference>
<dbReference type="PROSITE" id="PS00640">
    <property type="entry name" value="THIOL_PROTEASE_ASN"/>
    <property type="match status" value="1"/>
</dbReference>
<dbReference type="Pfam" id="PF08246">
    <property type="entry name" value="Inhibitor_I29"/>
    <property type="match status" value="1"/>
</dbReference>
<evidence type="ECO:0000256" key="7">
    <source>
        <dbReference type="ARBA" id="ARBA00023180"/>
    </source>
</evidence>
<dbReference type="InterPro" id="IPR013128">
    <property type="entry name" value="Peptidase_C1A"/>
</dbReference>
<dbReference type="SMART" id="SM00645">
    <property type="entry name" value="Pept_C1"/>
    <property type="match status" value="1"/>
</dbReference>
<feature type="domain" description="Cathepsin propeptide inhibitor" evidence="11">
    <location>
        <begin position="42"/>
        <end position="99"/>
    </location>
</feature>
<keyword evidence="5" id="KW-0788">Thiol protease</keyword>
<dbReference type="SMART" id="SM00848">
    <property type="entry name" value="Inhibitor_I29"/>
    <property type="match status" value="1"/>
</dbReference>
<dbReference type="InterPro" id="IPR025661">
    <property type="entry name" value="Pept_asp_AS"/>
</dbReference>
<dbReference type="EMBL" id="VOIH02000003">
    <property type="protein sequence ID" value="KAF3452083.1"/>
    <property type="molecule type" value="Genomic_DNA"/>
</dbReference>
<feature type="chain" id="PRO_5035432364" description="Vignain" evidence="9">
    <location>
        <begin position="29"/>
        <end position="344"/>
    </location>
</feature>
<name>A0A8K0HI36_9ROSA</name>
<evidence type="ECO:0000313" key="12">
    <source>
        <dbReference type="EMBL" id="KAF3452083.1"/>
    </source>
</evidence>
<keyword evidence="3 9" id="KW-0732">Signal</keyword>
<keyword evidence="13" id="KW-1185">Reference proteome</keyword>
<dbReference type="Pfam" id="PF00112">
    <property type="entry name" value="Peptidase_C1"/>
    <property type="match status" value="1"/>
</dbReference>
<dbReference type="InterPro" id="IPR000668">
    <property type="entry name" value="Peptidase_C1A_C"/>
</dbReference>
<organism evidence="12 13">
    <name type="scientific">Rhamnella rubrinervis</name>
    <dbReference type="NCBI Taxonomy" id="2594499"/>
    <lineage>
        <taxon>Eukaryota</taxon>
        <taxon>Viridiplantae</taxon>
        <taxon>Streptophyta</taxon>
        <taxon>Embryophyta</taxon>
        <taxon>Tracheophyta</taxon>
        <taxon>Spermatophyta</taxon>
        <taxon>Magnoliopsida</taxon>
        <taxon>eudicotyledons</taxon>
        <taxon>Gunneridae</taxon>
        <taxon>Pentapetalae</taxon>
        <taxon>rosids</taxon>
        <taxon>fabids</taxon>
        <taxon>Rosales</taxon>
        <taxon>Rhamnaceae</taxon>
        <taxon>rhamnoid group</taxon>
        <taxon>Rhamneae</taxon>
        <taxon>Rhamnella</taxon>
    </lineage>
</organism>
<dbReference type="SUPFAM" id="SSF54001">
    <property type="entry name" value="Cysteine proteinases"/>
    <property type="match status" value="1"/>
</dbReference>
<evidence type="ECO:0000313" key="13">
    <source>
        <dbReference type="Proteomes" id="UP000796880"/>
    </source>
</evidence>
<protein>
    <recommendedName>
        <fullName evidence="8">Vignain</fullName>
    </recommendedName>
</protein>
<keyword evidence="6" id="KW-1015">Disulfide bond</keyword>
<dbReference type="GO" id="GO:0006508">
    <property type="term" value="P:proteolysis"/>
    <property type="evidence" value="ECO:0007669"/>
    <property type="project" value="UniProtKB-KW"/>
</dbReference>
<sequence>MALAFTLQKTPIFLALLVLGMWPSQANCRTLNGEVFSMSERHEQWMARHGRTYENDAEKQRRFLIFKDNVEFIETFNNAGNRPYKLSVNEYADQTNEEFKASRNGYKRPFNSKSSQTSFRYETMTAVPSSIDWRKKGAVTPIKDQGQCGACWAFSAVAAVEGITQINTGNLVSLSEQQLVDCVASSHGCKGGNMDLAFEYIIENQGISSETSYPYEEMDRSCDTEKAKNVAAQITGYEDVPSSNEEALLKAVFVQPVSITIDTRGSGRFHMYGGGIFDGDCGNSHNHEVLVIGYGEENGKKYWLIKNSWGKTWGENGYMRILRDYGAPEGLCGLALHPSYPTVN</sequence>
<keyword evidence="4" id="KW-0378">Hydrolase</keyword>
<evidence type="ECO:0000256" key="6">
    <source>
        <dbReference type="ARBA" id="ARBA00023157"/>
    </source>
</evidence>
<comment type="caution">
    <text evidence="12">The sequence shown here is derived from an EMBL/GenBank/DDBJ whole genome shotgun (WGS) entry which is preliminary data.</text>
</comment>
<evidence type="ECO:0000256" key="1">
    <source>
        <dbReference type="ARBA" id="ARBA00008455"/>
    </source>
</evidence>
<dbReference type="InterPro" id="IPR013201">
    <property type="entry name" value="Prot_inhib_I29"/>
</dbReference>
<dbReference type="OrthoDB" id="10253408at2759"/>
<evidence type="ECO:0000256" key="3">
    <source>
        <dbReference type="ARBA" id="ARBA00022729"/>
    </source>
</evidence>
<reference evidence="12" key="1">
    <citation type="submission" date="2020-03" db="EMBL/GenBank/DDBJ databases">
        <title>A high-quality chromosome-level genome assembly of a woody plant with both climbing and erect habits, Rhamnella rubrinervis.</title>
        <authorList>
            <person name="Lu Z."/>
            <person name="Yang Y."/>
            <person name="Zhu X."/>
            <person name="Sun Y."/>
        </authorList>
    </citation>
    <scope>NUCLEOTIDE SEQUENCE</scope>
    <source>
        <strain evidence="12">BYM</strain>
        <tissue evidence="12">Leaf</tissue>
    </source>
</reference>
<feature type="signal peptide" evidence="9">
    <location>
        <begin position="1"/>
        <end position="28"/>
    </location>
</feature>
<dbReference type="PRINTS" id="PR00705">
    <property type="entry name" value="PAPAIN"/>
</dbReference>
<dbReference type="FunFam" id="3.90.70.10:FF:000023">
    <property type="entry name" value="Senescence-specific cysteine protease SAG39"/>
    <property type="match status" value="1"/>
</dbReference>
<evidence type="ECO:0000256" key="5">
    <source>
        <dbReference type="ARBA" id="ARBA00022807"/>
    </source>
</evidence>
<keyword evidence="7" id="KW-0325">Glycoprotein</keyword>